<sequence length="127" mass="13874">MTGSQLEDSLRGTPDLVVNGQDHRATPRLEPDHQVFLVGPSDRISCLSRPIVMDVLQPFYLYGPAACVMAKQPLCMGLSNVLQSSAPEEHCEHADAPLASGRAQMWHIVPEVYLALKRLKQAITLGA</sequence>
<gene>
    <name evidence="1" type="ORF">VM1G_11922</name>
</gene>
<keyword evidence="2" id="KW-1185">Reference proteome</keyword>
<dbReference type="EMBL" id="CM003108">
    <property type="protein sequence ID" value="KUI74033.1"/>
    <property type="molecule type" value="Genomic_DNA"/>
</dbReference>
<name>A0A194WD49_CYTMA</name>
<protein>
    <submittedName>
        <fullName evidence="1">Uncharacterized protein</fullName>
    </submittedName>
</protein>
<proteinExistence type="predicted"/>
<dbReference type="Proteomes" id="UP000078559">
    <property type="component" value="Chromosome 11"/>
</dbReference>
<accession>A0A194WD49</accession>
<reference evidence="1" key="1">
    <citation type="submission" date="2014-12" db="EMBL/GenBank/DDBJ databases">
        <title>Genome Sequence of Valsa Canker Pathogens Uncovers a Specific Adaption of Colonization on Woody Bark.</title>
        <authorList>
            <person name="Yin Z."/>
            <person name="Liu H."/>
            <person name="Gao X."/>
            <person name="Li Z."/>
            <person name="Song N."/>
            <person name="Ke X."/>
            <person name="Dai Q."/>
            <person name="Wu Y."/>
            <person name="Sun Y."/>
            <person name="Xu J.-R."/>
            <person name="Kang Z.K."/>
            <person name="Wang L."/>
            <person name="Huang L."/>
        </authorList>
    </citation>
    <scope>NUCLEOTIDE SEQUENCE [LARGE SCALE GENOMIC DNA]</scope>
    <source>
        <strain evidence="1">03-8</strain>
    </source>
</reference>
<evidence type="ECO:0000313" key="1">
    <source>
        <dbReference type="EMBL" id="KUI74033.1"/>
    </source>
</evidence>
<evidence type="ECO:0000313" key="2">
    <source>
        <dbReference type="Proteomes" id="UP000078559"/>
    </source>
</evidence>
<organism evidence="1 2">
    <name type="scientific">Cytospora mali</name>
    <name type="common">Apple Valsa canker fungus</name>
    <name type="synonym">Valsa mali</name>
    <dbReference type="NCBI Taxonomy" id="578113"/>
    <lineage>
        <taxon>Eukaryota</taxon>
        <taxon>Fungi</taxon>
        <taxon>Dikarya</taxon>
        <taxon>Ascomycota</taxon>
        <taxon>Pezizomycotina</taxon>
        <taxon>Sordariomycetes</taxon>
        <taxon>Sordariomycetidae</taxon>
        <taxon>Diaporthales</taxon>
        <taxon>Cytosporaceae</taxon>
        <taxon>Cytospora</taxon>
    </lineage>
</organism>
<dbReference type="AlphaFoldDB" id="A0A194WD49"/>